<keyword evidence="2" id="KW-1185">Reference proteome</keyword>
<comment type="caution">
    <text evidence="1">The sequence shown here is derived from an EMBL/GenBank/DDBJ whole genome shotgun (WGS) entry which is preliminary data.</text>
</comment>
<dbReference type="Proteomes" id="UP000606396">
    <property type="component" value="Unassembled WGS sequence"/>
</dbReference>
<gene>
    <name evidence="1" type="ORF">H6G94_14935</name>
</gene>
<protein>
    <submittedName>
        <fullName evidence="1">Uncharacterized protein</fullName>
    </submittedName>
</protein>
<accession>A0ABR8H9Z6</accession>
<proteinExistence type="predicted"/>
<sequence length="48" mass="5242">MTKPRQELRNLLQTAQTTSVSAFLSAIRIISSPTQNLSGGLSWVLGIR</sequence>
<dbReference type="EMBL" id="JACJTC010000010">
    <property type="protein sequence ID" value="MBD2612558.1"/>
    <property type="molecule type" value="Genomic_DNA"/>
</dbReference>
<organism evidence="1 2">
    <name type="scientific">Nostoc punctiforme FACHB-252</name>
    <dbReference type="NCBI Taxonomy" id="1357509"/>
    <lineage>
        <taxon>Bacteria</taxon>
        <taxon>Bacillati</taxon>
        <taxon>Cyanobacteriota</taxon>
        <taxon>Cyanophyceae</taxon>
        <taxon>Nostocales</taxon>
        <taxon>Nostocaceae</taxon>
        <taxon>Nostoc</taxon>
    </lineage>
</organism>
<dbReference type="RefSeq" id="WP_190950055.1">
    <property type="nucleotide sequence ID" value="NZ_JACJTC010000010.1"/>
</dbReference>
<reference evidence="1 2" key="1">
    <citation type="journal article" date="2020" name="ISME J.">
        <title>Comparative genomics reveals insights into cyanobacterial evolution and habitat adaptation.</title>
        <authorList>
            <person name="Chen M.Y."/>
            <person name="Teng W.K."/>
            <person name="Zhao L."/>
            <person name="Hu C.X."/>
            <person name="Zhou Y.K."/>
            <person name="Han B.P."/>
            <person name="Song L.R."/>
            <person name="Shu W.S."/>
        </authorList>
    </citation>
    <scope>NUCLEOTIDE SEQUENCE [LARGE SCALE GENOMIC DNA]</scope>
    <source>
        <strain evidence="1 2">FACHB-252</strain>
    </source>
</reference>
<evidence type="ECO:0000313" key="1">
    <source>
        <dbReference type="EMBL" id="MBD2612558.1"/>
    </source>
</evidence>
<evidence type="ECO:0000313" key="2">
    <source>
        <dbReference type="Proteomes" id="UP000606396"/>
    </source>
</evidence>
<name>A0ABR8H9Z6_NOSPU</name>